<evidence type="ECO:0000259" key="1">
    <source>
        <dbReference type="SMART" id="SM00776"/>
    </source>
</evidence>
<dbReference type="EMBL" id="JAFKMG010000675">
    <property type="protein sequence ID" value="MBN8799163.1"/>
    <property type="molecule type" value="Genomic_DNA"/>
</dbReference>
<dbReference type="InterPro" id="IPR008979">
    <property type="entry name" value="Galactose-bd-like_sf"/>
</dbReference>
<protein>
    <submittedName>
        <fullName evidence="2">NPCBM/NEW2 domain-containing protein</fullName>
    </submittedName>
</protein>
<dbReference type="Gene3D" id="2.60.120.1060">
    <property type="entry name" value="NPCBM/NEW2 domain"/>
    <property type="match status" value="1"/>
</dbReference>
<proteinExistence type="predicted"/>
<feature type="domain" description="Glycosyl hydrolase family 98 putative carbohydrate-binding module" evidence="1">
    <location>
        <begin position="94"/>
        <end position="232"/>
    </location>
</feature>
<comment type="caution">
    <text evidence="2">The sequence shown here is derived from an EMBL/GenBank/DDBJ whole genome shotgun (WGS) entry which is preliminary data.</text>
</comment>
<evidence type="ECO:0000313" key="2">
    <source>
        <dbReference type="EMBL" id="MBN8799163.1"/>
    </source>
</evidence>
<dbReference type="Proteomes" id="UP000664815">
    <property type="component" value="Unassembled WGS sequence"/>
</dbReference>
<dbReference type="Pfam" id="PF08305">
    <property type="entry name" value="NPCBM"/>
    <property type="match status" value="1"/>
</dbReference>
<dbReference type="InterPro" id="IPR038637">
    <property type="entry name" value="NPCBM_sf"/>
</dbReference>
<dbReference type="SUPFAM" id="SSF49785">
    <property type="entry name" value="Galactose-binding domain-like"/>
    <property type="match status" value="1"/>
</dbReference>
<organism evidence="2 3">
    <name type="scientific">Stenotrophomonas nitritireducens</name>
    <dbReference type="NCBI Taxonomy" id="83617"/>
    <lineage>
        <taxon>Bacteria</taxon>
        <taxon>Pseudomonadati</taxon>
        <taxon>Pseudomonadota</taxon>
        <taxon>Gammaproteobacteria</taxon>
        <taxon>Lysobacterales</taxon>
        <taxon>Lysobacteraceae</taxon>
        <taxon>Stenotrophomonas</taxon>
    </lineage>
</organism>
<accession>A0A9D8KYB9</accession>
<sequence length="243" mass="25798">NGEWGEPVARGRLSLKEGLQRIDFPAHAGRLLRFRVLGVQNPDGDGDGAAGSDPMVSAAQATAARAIDALRPRDVGPIALSTFHILEQQLPERPARQQYLSQLPLPAALAGQARADQSFRGEAGMRMNGLQFRRGLGVGAHSRIDIALKGRWHLLRADLGIDDACRAAGGMQFQVWGDGRLLYDSGLVKAPGVVKPELDIRGLSSLSLRTLGAQGSQPAQVCGNWANAVLIGEEGDSADFVAP</sequence>
<feature type="non-terminal residue" evidence="2">
    <location>
        <position position="1"/>
    </location>
</feature>
<gene>
    <name evidence="2" type="ORF">J0H45_07365</name>
</gene>
<name>A0A9D8KYB9_9GAMM</name>
<dbReference type="InterPro" id="IPR013222">
    <property type="entry name" value="Glyco_hyd_98_carb-bd"/>
</dbReference>
<dbReference type="SMART" id="SM00776">
    <property type="entry name" value="NPCBM"/>
    <property type="match status" value="1"/>
</dbReference>
<evidence type="ECO:0000313" key="3">
    <source>
        <dbReference type="Proteomes" id="UP000664815"/>
    </source>
</evidence>
<dbReference type="AlphaFoldDB" id="A0A9D8KYB9"/>
<reference evidence="2" key="1">
    <citation type="submission" date="2021-02" db="EMBL/GenBank/DDBJ databases">
        <title>Thiocyanate and organic carbon inputs drive convergent selection for specific autotrophic Afipia and Thiobacillus strains within complex microbiomes.</title>
        <authorList>
            <person name="Huddy R.J."/>
            <person name="Sachdeva R."/>
            <person name="Kadzinga F."/>
            <person name="Kantor R.S."/>
            <person name="Harrison S.T.L."/>
            <person name="Banfield J.F."/>
        </authorList>
    </citation>
    <scope>NUCLEOTIDE SEQUENCE</scope>
    <source>
        <strain evidence="2">SCN18_10_11_15_R1_P_69_7</strain>
    </source>
</reference>